<proteinExistence type="predicted"/>
<name>A0ABV5ABL2_9BACL</name>
<evidence type="ECO:0000313" key="1">
    <source>
        <dbReference type="EMBL" id="MFB5189654.1"/>
    </source>
</evidence>
<protein>
    <submittedName>
        <fullName evidence="1">DUF2515 family protein</fullName>
    </submittedName>
</protein>
<dbReference type="InterPro" id="IPR019658">
    <property type="entry name" value="DUF2515"/>
</dbReference>
<comment type="caution">
    <text evidence="1">The sequence shown here is derived from an EMBL/GenBank/DDBJ whole genome shotgun (WGS) entry which is preliminary data.</text>
</comment>
<sequence>MLQSLMNRAKLIWLMTAGRDRKKVLHLVSALTKSAKGETSVSMSADERAVVEEIVETTHDHNRNNLTRTAAYLRFYRRWPEVHWAFLAHMVSRNGGFSMTDVKGEWFTRVATGAQRDHFFAFLERANWLIFGDAYPQLLLYEKCETLGRDLTHLLPAFGVSRFMPPIWKAFLQTKDSSLLTHALIINEQNFIESRIIASPNYDDEVIFTLEFQMQAVLGLNQVLFPYRDTTTSACRLAGATVSQFASLQARIGTGKRLYSILFRDPSIHAAILDFAARTEHTGSRRDYWPDVFTDEPPGGALAEHYSPCFLQAPRPGRQIYSPRLRDAWADVEHPAAERGDWFVDMSSIVHLFTPDTALPVDFTSEYTDAGKTVEHIILAKEKLASLAKPFV</sequence>
<accession>A0ABV5ABL2</accession>
<keyword evidence="2" id="KW-1185">Reference proteome</keyword>
<gene>
    <name evidence="1" type="ORF">KKP3000_002930</name>
</gene>
<organism evidence="1 2">
    <name type="scientific">Alicyclobacillus fastidiosus</name>
    <dbReference type="NCBI Taxonomy" id="392011"/>
    <lineage>
        <taxon>Bacteria</taxon>
        <taxon>Bacillati</taxon>
        <taxon>Bacillota</taxon>
        <taxon>Bacilli</taxon>
        <taxon>Bacillales</taxon>
        <taxon>Alicyclobacillaceae</taxon>
        <taxon>Alicyclobacillus</taxon>
    </lineage>
</organism>
<dbReference type="Pfam" id="PF10720">
    <property type="entry name" value="DUF2515"/>
    <property type="match status" value="1"/>
</dbReference>
<dbReference type="EMBL" id="JBDXSU010000003">
    <property type="protein sequence ID" value="MFB5189654.1"/>
    <property type="molecule type" value="Genomic_DNA"/>
</dbReference>
<evidence type="ECO:0000313" key="2">
    <source>
        <dbReference type="Proteomes" id="UP001579974"/>
    </source>
</evidence>
<dbReference type="RefSeq" id="WP_368780775.1">
    <property type="nucleotide sequence ID" value="NZ_CP162940.1"/>
</dbReference>
<reference evidence="1 2" key="1">
    <citation type="journal article" date="2024" name="Int. J. Mol. Sci.">
        <title>Exploration of Alicyclobacillus spp. Genome in Search of Antibiotic Resistance.</title>
        <authorList>
            <person name="Bucka-Kolendo J."/>
            <person name="Kiousi D.E."/>
            <person name="Dekowska A."/>
            <person name="Mikolajczuk-Szczyrba A."/>
            <person name="Karadedos D.M."/>
            <person name="Michael P."/>
            <person name="Galanis A."/>
            <person name="Sokolowska B."/>
        </authorList>
    </citation>
    <scope>NUCLEOTIDE SEQUENCE [LARGE SCALE GENOMIC DNA]</scope>
    <source>
        <strain evidence="1 2">KKP 3000</strain>
    </source>
</reference>
<dbReference type="Proteomes" id="UP001579974">
    <property type="component" value="Unassembled WGS sequence"/>
</dbReference>